<dbReference type="AlphaFoldDB" id="Q95QH1"/>
<dbReference type="SUPFAM" id="SSF48371">
    <property type="entry name" value="ARM repeat"/>
    <property type="match status" value="1"/>
</dbReference>
<dbReference type="Bgee" id="WBGene00009346">
    <property type="expression patterns" value="Expressed in embryo and 3 other cell types or tissues"/>
</dbReference>
<sequence>MGDIDERMMGRAASQSRFLPNDQQVISDPLSKQIFEYEQSHTPNDRELLEIIQKIERSNPERCSKAPKFVSQLLTHRTTPIRKFAFAACLKILAHPQSPRQMMLDSYHLALVNSNPQVAQHALSLLPKFVDACPEEANNLIKFGSIAYNRLPAPCTDVESFLSKSYTKASQ</sequence>
<dbReference type="InParanoid" id="Q95QH1"/>
<accession>Q95QH1</accession>
<keyword evidence="3" id="KW-1185">Reference proteome</keyword>
<dbReference type="FunCoup" id="Q95QH1">
    <property type="interactions" value="150"/>
</dbReference>
<dbReference type="InterPro" id="IPR053965">
    <property type="entry name" value="INTS1_R4"/>
</dbReference>
<name>Q95QH1_CAEEL</name>
<evidence type="ECO:0000313" key="2">
    <source>
        <dbReference type="EMBL" id="CAC70089.1"/>
    </source>
</evidence>
<dbReference type="AGR" id="WB:WBGene00009346"/>
<evidence type="ECO:0000259" key="1">
    <source>
        <dbReference type="Pfam" id="PF22928"/>
    </source>
</evidence>
<reference evidence="2 3" key="1">
    <citation type="journal article" date="1998" name="Science">
        <title>Genome sequence of the nematode C. elegans: a platform for investigating biology.</title>
        <authorList>
            <consortium name="The C. elegans sequencing consortium"/>
            <person name="Sulson J.E."/>
            <person name="Waterston R."/>
        </authorList>
    </citation>
    <scope>NUCLEOTIDE SEQUENCE [LARGE SCALE GENOMIC DNA]</scope>
    <source>
        <strain evidence="2 3">Bristol N2</strain>
    </source>
</reference>
<dbReference type="SMR" id="Q95QH1"/>
<evidence type="ECO:0007829" key="5">
    <source>
        <dbReference type="PeptideAtlas" id="Q95QH1"/>
    </source>
</evidence>
<organism evidence="2 3">
    <name type="scientific">Caenorhabditis elegans</name>
    <dbReference type="NCBI Taxonomy" id="6239"/>
    <lineage>
        <taxon>Eukaryota</taxon>
        <taxon>Metazoa</taxon>
        <taxon>Ecdysozoa</taxon>
        <taxon>Nematoda</taxon>
        <taxon>Chromadorea</taxon>
        <taxon>Rhabditida</taxon>
        <taxon>Rhabditina</taxon>
        <taxon>Rhabditomorpha</taxon>
        <taxon>Rhabditoidea</taxon>
        <taxon>Rhabditidae</taxon>
        <taxon>Peloderinae</taxon>
        <taxon>Caenorhabditis</taxon>
    </lineage>
</organism>
<feature type="domain" description="Integrator complex subunit 1 R4" evidence="1">
    <location>
        <begin position="46"/>
        <end position="133"/>
    </location>
</feature>
<dbReference type="InterPro" id="IPR016024">
    <property type="entry name" value="ARM-type_fold"/>
</dbReference>
<dbReference type="PeptideAtlas" id="Q95QH1"/>
<dbReference type="OrthoDB" id="5776349at2759"/>
<dbReference type="Proteomes" id="UP000001940">
    <property type="component" value="Chromosome I"/>
</dbReference>
<dbReference type="HOGENOM" id="CLU_1556641_0_0_1"/>
<evidence type="ECO:0000313" key="4">
    <source>
        <dbReference type="WormBase" id="F32H2.10"/>
    </source>
</evidence>
<dbReference type="WormBase" id="F32H2.10">
    <property type="protein sequence ID" value="CE28926"/>
    <property type="gene ID" value="WBGene00009346"/>
</dbReference>
<dbReference type="PaxDb" id="6239-F32H2.10"/>
<proteinExistence type="evidence at protein level"/>
<protein>
    <submittedName>
        <fullName evidence="2">Integrator complex subunit 1 R4 domain-containing protein</fullName>
    </submittedName>
</protein>
<keyword evidence="5" id="KW-1267">Proteomics identification</keyword>
<gene>
    <name evidence="2" type="ORF">CELE_F32H2.10</name>
    <name evidence="2 4" type="ORF">F32H2.10</name>
</gene>
<dbReference type="Pfam" id="PF22928">
    <property type="entry name" value="INTS1_R4"/>
    <property type="match status" value="1"/>
</dbReference>
<dbReference type="UCSC" id="F32H2.10">
    <property type="organism name" value="c. elegans"/>
</dbReference>
<evidence type="ECO:0000313" key="3">
    <source>
        <dbReference type="Proteomes" id="UP000001940"/>
    </source>
</evidence>
<dbReference type="OMA" id="CPEEANN"/>
<dbReference type="EMBL" id="BX284601">
    <property type="protein sequence ID" value="CAC70089.1"/>
    <property type="molecule type" value="Genomic_DNA"/>
</dbReference>
<dbReference type="eggNOG" id="ENOG502THDQ">
    <property type="taxonomic scope" value="Eukaryota"/>
</dbReference>